<proteinExistence type="inferred from homology"/>
<evidence type="ECO:0000256" key="5">
    <source>
        <dbReference type="ARBA" id="ARBA00023239"/>
    </source>
</evidence>
<evidence type="ECO:0000313" key="9">
    <source>
        <dbReference type="Proteomes" id="UP000034601"/>
    </source>
</evidence>
<evidence type="ECO:0000313" key="8">
    <source>
        <dbReference type="EMBL" id="KKR83334.1"/>
    </source>
</evidence>
<dbReference type="InterPro" id="IPR003770">
    <property type="entry name" value="MLTG-like"/>
</dbReference>
<gene>
    <name evidence="7" type="primary">mltG</name>
    <name evidence="8" type="ORF">UU29_C0006G0023</name>
</gene>
<comment type="function">
    <text evidence="7">Functions as a peptidoglycan terminase that cleaves nascent peptidoglycan strands endolytically to terminate their elongation.</text>
</comment>
<dbReference type="PANTHER" id="PTHR30518">
    <property type="entry name" value="ENDOLYTIC MUREIN TRANSGLYCOSYLASE"/>
    <property type="match status" value="1"/>
</dbReference>
<sequence length="335" mass="37721">MNNLNPSYQIKHRQRWLLLILFLVVILAGLKFYIDYLLSPVDAQKTTLQTFVVESGESTLGVAQRLEKEGLIKSANVFAILARSRKSQGQIQAGEVELSPSLNASETLKKLMLGVSDKRTTLVEGWRVEEMAQELNSKLKIEKSDFLAVAKEGYMFPDTYYFSPKASASDVADVMKDNFNQKYDEKLQAKIKKLGLSVDEGVILASIVEREARSEEDRKMVASILLKRFNIGMPLNADATVQYALVPQGAKSPPAGGWWKRYLTRDDLKIESAFNTYLYPGFPPAPIANPGFSSIQAVAEANTATPYLYYYHDPQGRSYYAKTLEEHNENVVRYH</sequence>
<dbReference type="PATRIC" id="fig|1618424.3.peg.367"/>
<dbReference type="AlphaFoldDB" id="A0A0G0U2L5"/>
<dbReference type="GO" id="GO:0005886">
    <property type="term" value="C:plasma membrane"/>
    <property type="evidence" value="ECO:0007669"/>
    <property type="project" value="UniProtKB-SubCell"/>
</dbReference>
<evidence type="ECO:0000256" key="4">
    <source>
        <dbReference type="ARBA" id="ARBA00023136"/>
    </source>
</evidence>
<dbReference type="Proteomes" id="UP000034601">
    <property type="component" value="Unassembled WGS sequence"/>
</dbReference>
<feature type="transmembrane region" description="Helical" evidence="7">
    <location>
        <begin position="16"/>
        <end position="34"/>
    </location>
</feature>
<dbReference type="GO" id="GO:0008932">
    <property type="term" value="F:lytic endotransglycosylase activity"/>
    <property type="evidence" value="ECO:0007669"/>
    <property type="project" value="UniProtKB-UniRule"/>
</dbReference>
<keyword evidence="4 7" id="KW-0472">Membrane</keyword>
<evidence type="ECO:0000256" key="6">
    <source>
        <dbReference type="ARBA" id="ARBA00023316"/>
    </source>
</evidence>
<reference evidence="8 9" key="1">
    <citation type="journal article" date="2015" name="Nature">
        <title>rRNA introns, odd ribosomes, and small enigmatic genomes across a large radiation of phyla.</title>
        <authorList>
            <person name="Brown C.T."/>
            <person name="Hug L.A."/>
            <person name="Thomas B.C."/>
            <person name="Sharon I."/>
            <person name="Castelle C.J."/>
            <person name="Singh A."/>
            <person name="Wilkins M.J."/>
            <person name="Williams K.H."/>
            <person name="Banfield J.F."/>
        </authorList>
    </citation>
    <scope>NUCLEOTIDE SEQUENCE [LARGE SCALE GENOMIC DNA]</scope>
</reference>
<dbReference type="PANTHER" id="PTHR30518:SF2">
    <property type="entry name" value="ENDOLYTIC MUREIN TRANSGLYCOSYLASE"/>
    <property type="match status" value="1"/>
</dbReference>
<keyword evidence="3 7" id="KW-1133">Transmembrane helix</keyword>
<dbReference type="GO" id="GO:0071555">
    <property type="term" value="P:cell wall organization"/>
    <property type="evidence" value="ECO:0007669"/>
    <property type="project" value="UniProtKB-KW"/>
</dbReference>
<dbReference type="HAMAP" id="MF_02065">
    <property type="entry name" value="MltG"/>
    <property type="match status" value="1"/>
</dbReference>
<dbReference type="NCBIfam" id="TIGR00247">
    <property type="entry name" value="endolytic transglycosylase MltG"/>
    <property type="match status" value="1"/>
</dbReference>
<accession>A0A0G0U2L5</accession>
<protein>
    <recommendedName>
        <fullName evidence="7">Endolytic murein transglycosylase</fullName>
        <ecNumber evidence="7">4.2.2.29</ecNumber>
    </recommendedName>
    <alternativeName>
        <fullName evidence="7">Peptidoglycan lytic transglycosylase</fullName>
    </alternativeName>
    <alternativeName>
        <fullName evidence="7">Peptidoglycan polymerization terminase</fullName>
    </alternativeName>
</protein>
<keyword evidence="6 7" id="KW-0961">Cell wall biogenesis/degradation</keyword>
<comment type="subcellular location">
    <subcellularLocation>
        <location evidence="7">Cell membrane</location>
        <topology evidence="7">Single-pass membrane protein</topology>
    </subcellularLocation>
</comment>
<dbReference type="EMBL" id="LCAB01000006">
    <property type="protein sequence ID" value="KKR83334.1"/>
    <property type="molecule type" value="Genomic_DNA"/>
</dbReference>
<dbReference type="CDD" id="cd08010">
    <property type="entry name" value="MltG_like"/>
    <property type="match status" value="1"/>
</dbReference>
<dbReference type="Gene3D" id="3.30.1490.480">
    <property type="entry name" value="Endolytic murein transglycosylase"/>
    <property type="match status" value="1"/>
</dbReference>
<organism evidence="8 9">
    <name type="scientific">Candidatus Daviesbacteria bacterium GW2011_GWA2_40_9</name>
    <dbReference type="NCBI Taxonomy" id="1618424"/>
    <lineage>
        <taxon>Bacteria</taxon>
        <taxon>Candidatus Daviesiibacteriota</taxon>
    </lineage>
</organism>
<evidence type="ECO:0000256" key="7">
    <source>
        <dbReference type="HAMAP-Rule" id="MF_02065"/>
    </source>
</evidence>
<comment type="caution">
    <text evidence="8">The sequence shown here is derived from an EMBL/GenBank/DDBJ whole genome shotgun (WGS) entry which is preliminary data.</text>
</comment>
<comment type="similarity">
    <text evidence="7">Belongs to the transglycosylase MltG family.</text>
</comment>
<keyword evidence="2 7" id="KW-0812">Transmembrane</keyword>
<keyword evidence="1 7" id="KW-1003">Cell membrane</keyword>
<evidence type="ECO:0000256" key="3">
    <source>
        <dbReference type="ARBA" id="ARBA00022989"/>
    </source>
</evidence>
<name>A0A0G0U2L5_9BACT</name>
<comment type="catalytic activity">
    <reaction evidence="7">
        <text>a peptidoglycan chain = a peptidoglycan chain with N-acetyl-1,6-anhydromuramyl-[peptide] at the reducing end + a peptidoglycan chain with N-acetylglucosamine at the non-reducing end.</text>
        <dbReference type="EC" id="4.2.2.29"/>
    </reaction>
</comment>
<keyword evidence="5 7" id="KW-0456">Lyase</keyword>
<feature type="site" description="Important for catalytic activity" evidence="7">
    <location>
        <position position="211"/>
    </location>
</feature>
<evidence type="ECO:0000256" key="2">
    <source>
        <dbReference type="ARBA" id="ARBA00022692"/>
    </source>
</evidence>
<dbReference type="EC" id="4.2.2.29" evidence="7"/>
<dbReference type="Pfam" id="PF02618">
    <property type="entry name" value="YceG"/>
    <property type="match status" value="1"/>
</dbReference>
<dbReference type="GO" id="GO:0009252">
    <property type="term" value="P:peptidoglycan biosynthetic process"/>
    <property type="evidence" value="ECO:0007669"/>
    <property type="project" value="UniProtKB-UniRule"/>
</dbReference>
<evidence type="ECO:0000256" key="1">
    <source>
        <dbReference type="ARBA" id="ARBA00022475"/>
    </source>
</evidence>